<organism evidence="5">
    <name type="scientific">Rhodanobacter sp. IGA1.0</name>
    <dbReference type="NCBI Taxonomy" id="3158582"/>
    <lineage>
        <taxon>Bacteria</taxon>
        <taxon>Pseudomonadati</taxon>
        <taxon>Pseudomonadota</taxon>
        <taxon>Gammaproteobacteria</taxon>
        <taxon>Lysobacterales</taxon>
        <taxon>Rhodanobacteraceae</taxon>
        <taxon>Rhodanobacter</taxon>
    </lineage>
</organism>
<dbReference type="EMBL" id="CP157948">
    <property type="protein sequence ID" value="XBS88798.1"/>
    <property type="molecule type" value="Genomic_DNA"/>
</dbReference>
<dbReference type="Pfam" id="PF12833">
    <property type="entry name" value="HTH_18"/>
    <property type="match status" value="1"/>
</dbReference>
<keyword evidence="1" id="KW-0805">Transcription regulation</keyword>
<keyword evidence="3" id="KW-0804">Transcription</keyword>
<proteinExistence type="predicted"/>
<evidence type="ECO:0000259" key="4">
    <source>
        <dbReference type="PROSITE" id="PS01124"/>
    </source>
</evidence>
<dbReference type="InterPro" id="IPR050204">
    <property type="entry name" value="AraC_XylS_family_regulators"/>
</dbReference>
<evidence type="ECO:0000256" key="3">
    <source>
        <dbReference type="ARBA" id="ARBA00023163"/>
    </source>
</evidence>
<dbReference type="GO" id="GO:0003700">
    <property type="term" value="F:DNA-binding transcription factor activity"/>
    <property type="evidence" value="ECO:0007669"/>
    <property type="project" value="InterPro"/>
</dbReference>
<dbReference type="SMART" id="SM00342">
    <property type="entry name" value="HTH_ARAC"/>
    <property type="match status" value="1"/>
</dbReference>
<evidence type="ECO:0000313" key="5">
    <source>
        <dbReference type="EMBL" id="XBS88798.1"/>
    </source>
</evidence>
<gene>
    <name evidence="5" type="ORF">ABNK63_10320</name>
</gene>
<keyword evidence="2" id="KW-0238">DNA-binding</keyword>
<feature type="domain" description="HTH araC/xylS-type" evidence="4">
    <location>
        <begin position="166"/>
        <end position="267"/>
    </location>
</feature>
<evidence type="ECO:0000256" key="1">
    <source>
        <dbReference type="ARBA" id="ARBA00023015"/>
    </source>
</evidence>
<dbReference type="InterPro" id="IPR046532">
    <property type="entry name" value="DUF6597"/>
</dbReference>
<dbReference type="AlphaFoldDB" id="A0AAU7QHI0"/>
<dbReference type="InterPro" id="IPR009057">
    <property type="entry name" value="Homeodomain-like_sf"/>
</dbReference>
<dbReference type="Gene3D" id="1.10.10.60">
    <property type="entry name" value="Homeodomain-like"/>
    <property type="match status" value="1"/>
</dbReference>
<sequence>MNGGVGKARGVLRPAPGAPSTGLFHHARIAPPPALAGVVQHYWIVRWDLQGGPPQLRETLPHPNVHLACDAAGNRIHGIHTGRFSTVLEGCGGVFGVKFRPGGFHGFLRQPVSVLRNRSIAPEQVFGTVAAELATIIQASPDDEHMVSLASDFLVTRLPPPDAQALRVGEMVDAIAIDRSLRTLDDLATRWSITPRTLQRLFNQYVGIGPKWVINRYRMHEALERVDAGKPMDWTQLALDLGYFDQAHFIRDFKALVGCSPVGYARRVQAG</sequence>
<dbReference type="SUPFAM" id="SSF46689">
    <property type="entry name" value="Homeodomain-like"/>
    <property type="match status" value="1"/>
</dbReference>
<reference evidence="5" key="1">
    <citation type="submission" date="2024-06" db="EMBL/GenBank/DDBJ databases">
        <authorList>
            <person name="Sun Y."/>
        </authorList>
    </citation>
    <scope>NUCLEOTIDE SEQUENCE</scope>
    <source>
        <strain evidence="5">IGA1.0</strain>
    </source>
</reference>
<dbReference type="InterPro" id="IPR018060">
    <property type="entry name" value="HTH_AraC"/>
</dbReference>
<dbReference type="RefSeq" id="WP_007805934.1">
    <property type="nucleotide sequence ID" value="NZ_CP157948.1"/>
</dbReference>
<dbReference type="PANTHER" id="PTHR46796">
    <property type="entry name" value="HTH-TYPE TRANSCRIPTIONAL ACTIVATOR RHAS-RELATED"/>
    <property type="match status" value="1"/>
</dbReference>
<accession>A0AAU7QHI0</accession>
<dbReference type="PROSITE" id="PS01124">
    <property type="entry name" value="HTH_ARAC_FAMILY_2"/>
    <property type="match status" value="1"/>
</dbReference>
<protein>
    <submittedName>
        <fullName evidence="5">Helix-turn-helix domain-containing protein</fullName>
    </submittedName>
</protein>
<evidence type="ECO:0000256" key="2">
    <source>
        <dbReference type="ARBA" id="ARBA00023125"/>
    </source>
</evidence>
<dbReference type="Pfam" id="PF20240">
    <property type="entry name" value="DUF6597"/>
    <property type="match status" value="1"/>
</dbReference>
<name>A0AAU7QHI0_9GAMM</name>
<dbReference type="GO" id="GO:0043565">
    <property type="term" value="F:sequence-specific DNA binding"/>
    <property type="evidence" value="ECO:0007669"/>
    <property type="project" value="InterPro"/>
</dbReference>